<keyword evidence="7" id="KW-1185">Reference proteome</keyword>
<keyword evidence="2" id="KW-0210">Decarboxylase</keyword>
<dbReference type="AlphaFoldDB" id="C5WCB3"/>
<dbReference type="SUPFAM" id="SSF143968">
    <property type="entry name" value="UbiD C-terminal domain-like"/>
    <property type="match status" value="1"/>
</dbReference>
<feature type="domain" description="3-octaprenyl-4-hydroxybenzoate carboxy-lyase-like C-terminal" evidence="5">
    <location>
        <begin position="332"/>
        <end position="465"/>
    </location>
</feature>
<protein>
    <submittedName>
        <fullName evidence="6">3-octaprenyl-4-hydroxybenzoate decarboxylase</fullName>
    </submittedName>
</protein>
<dbReference type="KEGG" id="icp:ICMP_104"/>
<dbReference type="HOGENOM" id="CLU_023348_5_1_6"/>
<dbReference type="PANTHER" id="PTHR30108">
    <property type="entry name" value="3-OCTAPRENYL-4-HYDROXYBENZOATE CARBOXY-LYASE-RELATED"/>
    <property type="match status" value="1"/>
</dbReference>
<dbReference type="Pfam" id="PF20695">
    <property type="entry name" value="UbiD_N"/>
    <property type="match status" value="1"/>
</dbReference>
<name>C5WCB3_9ENTR</name>
<evidence type="ECO:0000259" key="5">
    <source>
        <dbReference type="Pfam" id="PF20696"/>
    </source>
</evidence>
<evidence type="ECO:0000313" key="7">
    <source>
        <dbReference type="Proteomes" id="UP000061704"/>
    </source>
</evidence>
<accession>C5WCB3</accession>
<proteinExistence type="inferred from homology"/>
<dbReference type="InterPro" id="IPR002830">
    <property type="entry name" value="UbiD"/>
</dbReference>
<dbReference type="Pfam" id="PF01977">
    <property type="entry name" value="UbiD"/>
    <property type="match status" value="1"/>
</dbReference>
<evidence type="ECO:0000259" key="3">
    <source>
        <dbReference type="Pfam" id="PF01977"/>
    </source>
</evidence>
<dbReference type="InterPro" id="IPR049383">
    <property type="entry name" value="UbiD-like_N"/>
</dbReference>
<dbReference type="GO" id="GO:0005737">
    <property type="term" value="C:cytoplasm"/>
    <property type="evidence" value="ECO:0007669"/>
    <property type="project" value="TreeGrafter"/>
</dbReference>
<evidence type="ECO:0000256" key="2">
    <source>
        <dbReference type="ARBA" id="ARBA00022793"/>
    </source>
</evidence>
<feature type="domain" description="3-octaprenyl-4-hydroxybenzoate carboxy-lyase-like Rift-related" evidence="3">
    <location>
        <begin position="117"/>
        <end position="324"/>
    </location>
</feature>
<dbReference type="Pfam" id="PF20696">
    <property type="entry name" value="UbiD_C"/>
    <property type="match status" value="1"/>
</dbReference>
<dbReference type="InterPro" id="IPR048304">
    <property type="entry name" value="UbiD_Rift_dom"/>
</dbReference>
<gene>
    <name evidence="6" type="primary">ubiD</name>
    <name evidence="6" type="ORF">ICMP_104</name>
</gene>
<evidence type="ECO:0000256" key="1">
    <source>
        <dbReference type="ARBA" id="ARBA00010021"/>
    </source>
</evidence>
<evidence type="ECO:0000259" key="4">
    <source>
        <dbReference type="Pfam" id="PF20695"/>
    </source>
</evidence>
<dbReference type="RefSeq" id="WP_041068748.1">
    <property type="nucleotide sequence ID" value="NZ_AP010872.1"/>
</dbReference>
<dbReference type="Gene3D" id="3.40.1670.10">
    <property type="entry name" value="UbiD C-terminal domain-like"/>
    <property type="match status" value="1"/>
</dbReference>
<evidence type="ECO:0000313" key="6">
    <source>
        <dbReference type="EMBL" id="BAH82969.1"/>
    </source>
</evidence>
<feature type="domain" description="3-octaprenyl-4-hydroxybenzoate carboxy-lyase-like N-terminal" evidence="4">
    <location>
        <begin position="23"/>
        <end position="99"/>
    </location>
</feature>
<dbReference type="PANTHER" id="PTHR30108:SF21">
    <property type="entry name" value="4-HYDROXYBENZOATE DECARBOXYLASE"/>
    <property type="match status" value="1"/>
</dbReference>
<comment type="similarity">
    <text evidence="1">Belongs to the UbiD family.</text>
</comment>
<reference evidence="6 7" key="1">
    <citation type="journal article" date="2011" name="Genome Biol. Evol.">
        <title>Reductive evolution of bacterial genome in insect gut environment.</title>
        <authorList>
            <person name="Nikoh N."/>
            <person name="Hosokawa T."/>
            <person name="Ohshima K."/>
            <person name="Hattori M."/>
            <person name="Fukatsu T."/>
        </authorList>
    </citation>
    <scope>NUCLEOTIDE SEQUENCE [LARGE SCALE GENOMIC DNA]</scope>
    <source>
        <strain evidence="6 7">Mpkobe</strain>
    </source>
</reference>
<dbReference type="InterPro" id="IPR049381">
    <property type="entry name" value="UbiD-like_C"/>
</dbReference>
<dbReference type="GO" id="GO:0016831">
    <property type="term" value="F:carboxy-lyase activity"/>
    <property type="evidence" value="ECO:0007669"/>
    <property type="project" value="UniProtKB-KW"/>
</dbReference>
<dbReference type="SUPFAM" id="SSF50475">
    <property type="entry name" value="FMN-binding split barrel"/>
    <property type="match status" value="1"/>
</dbReference>
<dbReference type="OrthoDB" id="9809841at2"/>
<organism evidence="6 7">
    <name type="scientific">Candidatus Ishikawaella capsulata Mpkobe</name>
    <dbReference type="NCBI Taxonomy" id="476281"/>
    <lineage>
        <taxon>Bacteria</taxon>
        <taxon>Pseudomonadati</taxon>
        <taxon>Pseudomonadota</taxon>
        <taxon>Gammaproteobacteria</taxon>
        <taxon>Enterobacterales</taxon>
        <taxon>Enterobacteriaceae</taxon>
        <taxon>Candidatus Ishikawella</taxon>
    </lineage>
</organism>
<dbReference type="EMBL" id="AP010872">
    <property type="protein sequence ID" value="BAH82969.1"/>
    <property type="molecule type" value="Genomic_DNA"/>
</dbReference>
<dbReference type="Proteomes" id="UP000061704">
    <property type="component" value="Chromosome"/>
</dbReference>
<keyword evidence="2" id="KW-0456">Lyase</keyword>
<dbReference type="STRING" id="476281.ICMP_104"/>
<sequence>MYNRQKTEINDLRSAIEFLQKIPGQYVETHHEVNPNCELAGIYKLVGAGGTVQRPTKIGPAMLFNNIKGYNKIRILVGLLASRNRVGWLLGSDPKQLTYLINQAILHPISPKLAGPASALCQEVIWLAKNKNFDIRTILPAITNTTNDAGPYFCMGLVLAEDPTLGMDVTIHRLCVQNKDELTIFFAPGRHIDVFRQRAESKGKKLSITINIGLDPAIYIGSCFEAPITPLGFNELAIAGSIRQKPIKLVKALTVDAKCIGSAEIVIEGFIEPGRYLQEDYNTQTGYSMPEFLGYSGNANPSLPIIKVTAITTRQNPILQTIVGPGEEHVNLVGLPTEASIFNALNKAMPGFISEVYAHSSGGGKLLVILKCNKKTALDDGRVRQAALLAFGIYSELKNIILVDEDVDIYDSDDILWAMTTRFQGNYDLINIPGVSGHILDPSQMPEYNSGISTKGITNKSIFDCTVPFQIKDKFQRAQFQYVDITPFINK</sequence>